<keyword evidence="9" id="KW-0378">Hydrolase</keyword>
<organism evidence="12 13">
    <name type="scientific">Aeromonas phage AhSzq-1</name>
    <dbReference type="NCBI Taxonomy" id="2138298"/>
    <lineage>
        <taxon>Viruses</taxon>
        <taxon>Duplodnaviria</taxon>
        <taxon>Heunggongvirae</taxon>
        <taxon>Uroviricota</taxon>
        <taxon>Caudoviricetes</taxon>
        <taxon>Demerecviridae</taxon>
        <taxon>Shenzhenvirus</taxon>
        <taxon>Shenzhenvirus AhSzq1</taxon>
    </lineage>
</organism>
<comment type="subunit">
    <text evidence="4">Monomer.</text>
</comment>
<dbReference type="PANTHER" id="PTHR10642">
    <property type="entry name" value="RIBONUCLEASE H1"/>
    <property type="match status" value="1"/>
</dbReference>
<dbReference type="InterPro" id="IPR036397">
    <property type="entry name" value="RNaseH_sf"/>
</dbReference>
<evidence type="ECO:0000256" key="8">
    <source>
        <dbReference type="ARBA" id="ARBA00022759"/>
    </source>
</evidence>
<keyword evidence="13" id="KW-1185">Reference proteome</keyword>
<dbReference type="PANTHER" id="PTHR10642:SF26">
    <property type="entry name" value="RIBONUCLEASE H1"/>
    <property type="match status" value="1"/>
</dbReference>
<evidence type="ECO:0000256" key="9">
    <source>
        <dbReference type="ARBA" id="ARBA00022801"/>
    </source>
</evidence>
<evidence type="ECO:0000313" key="12">
    <source>
        <dbReference type="EMBL" id="AVR75948.1"/>
    </source>
</evidence>
<dbReference type="GO" id="GO:0004523">
    <property type="term" value="F:RNA-DNA hybrid ribonuclease activity"/>
    <property type="evidence" value="ECO:0007669"/>
    <property type="project" value="UniProtKB-EC"/>
</dbReference>
<keyword evidence="10" id="KW-0460">Magnesium</keyword>
<evidence type="ECO:0000256" key="2">
    <source>
        <dbReference type="ARBA" id="ARBA00001946"/>
    </source>
</evidence>
<accession>A0A2R4ALP0</accession>
<dbReference type="EMBL" id="MG676224">
    <property type="protein sequence ID" value="AVR75948.1"/>
    <property type="molecule type" value="Genomic_DNA"/>
</dbReference>
<comment type="cofactor">
    <cofactor evidence="2">
        <name>Mg(2+)</name>
        <dbReference type="ChEBI" id="CHEBI:18420"/>
    </cofactor>
</comment>
<dbReference type="Proteomes" id="UP000244741">
    <property type="component" value="Segment"/>
</dbReference>
<evidence type="ECO:0000313" key="13">
    <source>
        <dbReference type="Proteomes" id="UP000244741"/>
    </source>
</evidence>
<dbReference type="Pfam" id="PF00075">
    <property type="entry name" value="RNase_H"/>
    <property type="match status" value="1"/>
</dbReference>
<proteinExistence type="inferred from homology"/>
<protein>
    <recommendedName>
        <fullName evidence="5">ribonuclease H</fullName>
        <ecNumber evidence="5">3.1.26.4</ecNumber>
    </recommendedName>
</protein>
<comment type="catalytic activity">
    <reaction evidence="1">
        <text>Endonucleolytic cleavage to 5'-phosphomonoester.</text>
        <dbReference type="EC" id="3.1.26.4"/>
    </reaction>
</comment>
<evidence type="ECO:0000256" key="6">
    <source>
        <dbReference type="ARBA" id="ARBA00022722"/>
    </source>
</evidence>
<evidence type="ECO:0000256" key="3">
    <source>
        <dbReference type="ARBA" id="ARBA00005300"/>
    </source>
</evidence>
<feature type="domain" description="RNase H type-1" evidence="11">
    <location>
        <begin position="1"/>
        <end position="152"/>
    </location>
</feature>
<dbReference type="InterPro" id="IPR022892">
    <property type="entry name" value="RNaseHI"/>
</dbReference>
<dbReference type="CDD" id="cd09278">
    <property type="entry name" value="RNase_HI_prokaryote_like"/>
    <property type="match status" value="1"/>
</dbReference>
<dbReference type="InterPro" id="IPR050092">
    <property type="entry name" value="RNase_H"/>
</dbReference>
<dbReference type="InterPro" id="IPR002156">
    <property type="entry name" value="RNaseH_domain"/>
</dbReference>
<reference evidence="12 13" key="1">
    <citation type="submission" date="2017-12" db="EMBL/GenBank/DDBJ databases">
        <title>Genomic characterization of T5-related Aeromonas hydrophila phages AhSzq-1 and AhSzw-1 and proposal to be two new species.</title>
        <authorList>
            <person name="Chen L."/>
            <person name="Yuan S."/>
            <person name="Ma Y."/>
        </authorList>
    </citation>
    <scope>NUCLEOTIDE SEQUENCE [LARGE SCALE GENOMIC DNA]</scope>
    <source>
        <strain evidence="12">Seawater</strain>
    </source>
</reference>
<name>A0A2R4ALP0_9CAUD</name>
<evidence type="ECO:0000256" key="1">
    <source>
        <dbReference type="ARBA" id="ARBA00000077"/>
    </source>
</evidence>
<dbReference type="GO" id="GO:0043137">
    <property type="term" value="P:DNA replication, removal of RNA primer"/>
    <property type="evidence" value="ECO:0007669"/>
    <property type="project" value="TreeGrafter"/>
</dbReference>
<dbReference type="InterPro" id="IPR012337">
    <property type="entry name" value="RNaseH-like_sf"/>
</dbReference>
<keyword evidence="8" id="KW-0255">Endonuclease</keyword>
<evidence type="ECO:0000256" key="10">
    <source>
        <dbReference type="ARBA" id="ARBA00022842"/>
    </source>
</evidence>
<dbReference type="Gene3D" id="3.30.420.10">
    <property type="entry name" value="Ribonuclease H-like superfamily/Ribonuclease H"/>
    <property type="match status" value="1"/>
</dbReference>
<dbReference type="GO" id="GO:0003676">
    <property type="term" value="F:nucleic acid binding"/>
    <property type="evidence" value="ECO:0007669"/>
    <property type="project" value="InterPro"/>
</dbReference>
<dbReference type="PROSITE" id="PS50879">
    <property type="entry name" value="RNASE_H_1"/>
    <property type="match status" value="1"/>
</dbReference>
<gene>
    <name evidence="12" type="ORF">AhSzq1_55</name>
</gene>
<dbReference type="EC" id="3.1.26.4" evidence="5"/>
<comment type="similarity">
    <text evidence="3">Belongs to the RNase H family.</text>
</comment>
<keyword evidence="6" id="KW-0540">Nuclease</keyword>
<keyword evidence="7" id="KW-0479">Metal-binding</keyword>
<sequence>MYEIYTDGASRGNPGPASWAFVVYQDGVELGFKTKAHGNDTNNAMELQAIKEALAHVQKNAQRYRMNGGVTIYTDSAFCVNVVTQWMDGWQSRGWQKKTPGPIKNLEIIKNIWALWHSVGQEVGNLQLAKVAGHSGNVGNERADELCNKSLNEMK</sequence>
<dbReference type="GO" id="GO:0046872">
    <property type="term" value="F:metal ion binding"/>
    <property type="evidence" value="ECO:0007669"/>
    <property type="project" value="UniProtKB-KW"/>
</dbReference>
<dbReference type="SUPFAM" id="SSF53098">
    <property type="entry name" value="Ribonuclease H-like"/>
    <property type="match status" value="1"/>
</dbReference>
<evidence type="ECO:0000259" key="11">
    <source>
        <dbReference type="PROSITE" id="PS50879"/>
    </source>
</evidence>
<evidence type="ECO:0000256" key="5">
    <source>
        <dbReference type="ARBA" id="ARBA00012180"/>
    </source>
</evidence>
<evidence type="ECO:0000256" key="4">
    <source>
        <dbReference type="ARBA" id="ARBA00011245"/>
    </source>
</evidence>
<evidence type="ECO:0000256" key="7">
    <source>
        <dbReference type="ARBA" id="ARBA00022723"/>
    </source>
</evidence>